<dbReference type="RefSeq" id="XP_056489469.1">
    <property type="nucleotide sequence ID" value="XM_056630167.1"/>
</dbReference>
<dbReference type="AlphaFoldDB" id="A0A9W9W2P2"/>
<accession>A0A9W9W2P2</accession>
<name>A0A9W9W2P2_9EURO</name>
<reference evidence="1" key="1">
    <citation type="submission" date="2022-12" db="EMBL/GenBank/DDBJ databases">
        <authorList>
            <person name="Petersen C."/>
        </authorList>
    </citation>
    <scope>NUCLEOTIDE SEQUENCE</scope>
    <source>
        <strain evidence="1">IBT 29677</strain>
    </source>
</reference>
<gene>
    <name evidence="1" type="ORF">N7509_005530</name>
</gene>
<dbReference type="GeneID" id="81369147"/>
<dbReference type="Proteomes" id="UP001147747">
    <property type="component" value="Unassembled WGS sequence"/>
</dbReference>
<evidence type="ECO:0000313" key="2">
    <source>
        <dbReference type="Proteomes" id="UP001147747"/>
    </source>
</evidence>
<proteinExistence type="predicted"/>
<organism evidence="1 2">
    <name type="scientific">Penicillium cosmopolitanum</name>
    <dbReference type="NCBI Taxonomy" id="1131564"/>
    <lineage>
        <taxon>Eukaryota</taxon>
        <taxon>Fungi</taxon>
        <taxon>Dikarya</taxon>
        <taxon>Ascomycota</taxon>
        <taxon>Pezizomycotina</taxon>
        <taxon>Eurotiomycetes</taxon>
        <taxon>Eurotiomycetidae</taxon>
        <taxon>Eurotiales</taxon>
        <taxon>Aspergillaceae</taxon>
        <taxon>Penicillium</taxon>
    </lineage>
</organism>
<protein>
    <submittedName>
        <fullName evidence="1">Uncharacterized protein</fullName>
    </submittedName>
</protein>
<keyword evidence="2" id="KW-1185">Reference proteome</keyword>
<comment type="caution">
    <text evidence="1">The sequence shown here is derived from an EMBL/GenBank/DDBJ whole genome shotgun (WGS) entry which is preliminary data.</text>
</comment>
<sequence>MVISANLRENIFGKLSGVELVVGFVLHKLVKMNRGRSDHVRFLLLTAVGLCRHRQCEDIGRPLRGLRAELDILLQKRRTITHAL</sequence>
<dbReference type="EMBL" id="JAPZBU010000006">
    <property type="protein sequence ID" value="KAJ5397417.1"/>
    <property type="molecule type" value="Genomic_DNA"/>
</dbReference>
<reference evidence="1" key="2">
    <citation type="journal article" date="2023" name="IMA Fungus">
        <title>Comparative genomic study of the Penicillium genus elucidates a diverse pangenome and 15 lateral gene transfer events.</title>
        <authorList>
            <person name="Petersen C."/>
            <person name="Sorensen T."/>
            <person name="Nielsen M.R."/>
            <person name="Sondergaard T.E."/>
            <person name="Sorensen J.L."/>
            <person name="Fitzpatrick D.A."/>
            <person name="Frisvad J.C."/>
            <person name="Nielsen K.L."/>
        </authorList>
    </citation>
    <scope>NUCLEOTIDE SEQUENCE</scope>
    <source>
        <strain evidence="1">IBT 29677</strain>
    </source>
</reference>
<evidence type="ECO:0000313" key="1">
    <source>
        <dbReference type="EMBL" id="KAJ5397417.1"/>
    </source>
</evidence>